<evidence type="ECO:0000259" key="1">
    <source>
        <dbReference type="SMART" id="SM01111"/>
    </source>
</evidence>
<dbReference type="SMART" id="SM01111">
    <property type="entry name" value="CVNH"/>
    <property type="match status" value="1"/>
</dbReference>
<dbReference type="Proteomes" id="UP001203297">
    <property type="component" value="Unassembled WGS sequence"/>
</dbReference>
<name>A0AAD4M231_9AGAM</name>
<dbReference type="InterPro" id="IPR011058">
    <property type="entry name" value="Cyanovirin-N"/>
</dbReference>
<comment type="caution">
    <text evidence="2">The sequence shown here is derived from an EMBL/GenBank/DDBJ whole genome shotgun (WGS) entry which is preliminary data.</text>
</comment>
<sequence>MSFSKNCTSYGLLRPVTLWANCKLPSGETRYSTLDLSHCISADPLHATDIAPGGFDTGEDTDWTRNLRLEGTVLKAEKKRETGWRLWARYEWIETAMDLDPYVRNNNGVLEFALRVAETSGWWWTLIKGFLPKHPVGGTFAPAITMIVNANQKKFEEQEREREKERLRNTYLEGEYRIWKGTPAFKAHPMPCNSFLLAVVNSALLEVYTPGDYFRTTCYGEDDVRGQ</sequence>
<evidence type="ECO:0000313" key="3">
    <source>
        <dbReference type="Proteomes" id="UP001203297"/>
    </source>
</evidence>
<gene>
    <name evidence="2" type="ORF">B0F90DRAFT_1669660</name>
</gene>
<dbReference type="Gene3D" id="2.30.60.10">
    <property type="entry name" value="Cyanovirin-N"/>
    <property type="match status" value="1"/>
</dbReference>
<keyword evidence="3" id="KW-1185">Reference proteome</keyword>
<accession>A0AAD4M231</accession>
<evidence type="ECO:0000313" key="2">
    <source>
        <dbReference type="EMBL" id="KAI0296926.1"/>
    </source>
</evidence>
<feature type="domain" description="Cyanovirin-N" evidence="1">
    <location>
        <begin position="2"/>
        <end position="112"/>
    </location>
</feature>
<reference evidence="2" key="1">
    <citation type="journal article" date="2022" name="New Phytol.">
        <title>Evolutionary transition to the ectomycorrhizal habit in the genomes of a hyperdiverse lineage of mushroom-forming fungi.</title>
        <authorList>
            <person name="Looney B."/>
            <person name="Miyauchi S."/>
            <person name="Morin E."/>
            <person name="Drula E."/>
            <person name="Courty P.E."/>
            <person name="Kohler A."/>
            <person name="Kuo A."/>
            <person name="LaButti K."/>
            <person name="Pangilinan J."/>
            <person name="Lipzen A."/>
            <person name="Riley R."/>
            <person name="Andreopoulos W."/>
            <person name="He G."/>
            <person name="Johnson J."/>
            <person name="Nolan M."/>
            <person name="Tritt A."/>
            <person name="Barry K.W."/>
            <person name="Grigoriev I.V."/>
            <person name="Nagy L.G."/>
            <person name="Hibbett D."/>
            <person name="Henrissat B."/>
            <person name="Matheny P.B."/>
            <person name="Labbe J."/>
            <person name="Martin F.M."/>
        </authorList>
    </citation>
    <scope>NUCLEOTIDE SEQUENCE</scope>
    <source>
        <strain evidence="2">BPL690</strain>
    </source>
</reference>
<dbReference type="SUPFAM" id="SSF51322">
    <property type="entry name" value="Cyanovirin-N"/>
    <property type="match status" value="1"/>
</dbReference>
<protein>
    <recommendedName>
        <fullName evidence="1">Cyanovirin-N domain-containing protein</fullName>
    </recommendedName>
</protein>
<dbReference type="EMBL" id="WTXG01000043">
    <property type="protein sequence ID" value="KAI0296926.1"/>
    <property type="molecule type" value="Genomic_DNA"/>
</dbReference>
<dbReference type="InterPro" id="IPR036673">
    <property type="entry name" value="Cyanovirin-N_sf"/>
</dbReference>
<organism evidence="2 3">
    <name type="scientific">Multifurca ochricompacta</name>
    <dbReference type="NCBI Taxonomy" id="376703"/>
    <lineage>
        <taxon>Eukaryota</taxon>
        <taxon>Fungi</taxon>
        <taxon>Dikarya</taxon>
        <taxon>Basidiomycota</taxon>
        <taxon>Agaricomycotina</taxon>
        <taxon>Agaricomycetes</taxon>
        <taxon>Russulales</taxon>
        <taxon>Russulaceae</taxon>
        <taxon>Multifurca</taxon>
    </lineage>
</organism>
<dbReference type="Pfam" id="PF08881">
    <property type="entry name" value="CVNH"/>
    <property type="match status" value="1"/>
</dbReference>
<proteinExistence type="predicted"/>
<dbReference type="AlphaFoldDB" id="A0AAD4M231"/>